<dbReference type="Proteomes" id="UP000789860">
    <property type="component" value="Unassembled WGS sequence"/>
</dbReference>
<accession>A0ACA9LWK7</accession>
<proteinExistence type="predicted"/>
<protein>
    <submittedName>
        <fullName evidence="1">11718_t:CDS:1</fullName>
    </submittedName>
</protein>
<reference evidence="1" key="1">
    <citation type="submission" date="2021-06" db="EMBL/GenBank/DDBJ databases">
        <authorList>
            <person name="Kallberg Y."/>
            <person name="Tangrot J."/>
            <person name="Rosling A."/>
        </authorList>
    </citation>
    <scope>NUCLEOTIDE SEQUENCE</scope>
    <source>
        <strain evidence="1">AU212A</strain>
    </source>
</reference>
<evidence type="ECO:0000313" key="2">
    <source>
        <dbReference type="Proteomes" id="UP000789860"/>
    </source>
</evidence>
<dbReference type="EMBL" id="CAJVPM010008468">
    <property type="protein sequence ID" value="CAG8555323.1"/>
    <property type="molecule type" value="Genomic_DNA"/>
</dbReference>
<comment type="caution">
    <text evidence="1">The sequence shown here is derived from an EMBL/GenBank/DDBJ whole genome shotgun (WGS) entry which is preliminary data.</text>
</comment>
<gene>
    <name evidence="1" type="ORF">SCALOS_LOCUS5322</name>
</gene>
<sequence>MDNKDNKSNEYKDNIEILNYNNEIEKEYEEEIEAIEEEIEKEAKKKFLKIIKLKKKNKTVIAQNTTENSYNSSEELDSSTL</sequence>
<evidence type="ECO:0000313" key="1">
    <source>
        <dbReference type="EMBL" id="CAG8555323.1"/>
    </source>
</evidence>
<organism evidence="1 2">
    <name type="scientific">Scutellospora calospora</name>
    <dbReference type="NCBI Taxonomy" id="85575"/>
    <lineage>
        <taxon>Eukaryota</taxon>
        <taxon>Fungi</taxon>
        <taxon>Fungi incertae sedis</taxon>
        <taxon>Mucoromycota</taxon>
        <taxon>Glomeromycotina</taxon>
        <taxon>Glomeromycetes</taxon>
        <taxon>Diversisporales</taxon>
        <taxon>Gigasporaceae</taxon>
        <taxon>Scutellospora</taxon>
    </lineage>
</organism>
<name>A0ACA9LWK7_9GLOM</name>
<keyword evidence="2" id="KW-1185">Reference proteome</keyword>